<evidence type="ECO:0000256" key="8">
    <source>
        <dbReference type="SAM" id="Phobius"/>
    </source>
</evidence>
<keyword evidence="5 8" id="KW-1133">Transmembrane helix</keyword>
<dbReference type="PANTHER" id="PTHR32024">
    <property type="entry name" value="TRK SYSTEM POTASSIUM UPTAKE PROTEIN TRKG-RELATED"/>
    <property type="match status" value="1"/>
</dbReference>
<organism evidence="9 10">
    <name type="scientific">Anaplasma platys</name>
    <dbReference type="NCBI Taxonomy" id="949"/>
    <lineage>
        <taxon>Bacteria</taxon>
        <taxon>Pseudomonadati</taxon>
        <taxon>Pseudomonadota</taxon>
        <taxon>Alphaproteobacteria</taxon>
        <taxon>Rickettsiales</taxon>
        <taxon>Anaplasmataceae</taxon>
        <taxon>Anaplasma</taxon>
    </lineage>
</organism>
<dbReference type="AlphaFoldDB" id="A0A858PZ29"/>
<keyword evidence="6" id="KW-0406">Ion transport</keyword>
<feature type="transmembrane region" description="Helical" evidence="8">
    <location>
        <begin position="154"/>
        <end position="177"/>
    </location>
</feature>
<evidence type="ECO:0000256" key="6">
    <source>
        <dbReference type="ARBA" id="ARBA00023065"/>
    </source>
</evidence>
<evidence type="ECO:0000313" key="10">
    <source>
        <dbReference type="Proteomes" id="UP000500930"/>
    </source>
</evidence>
<feature type="transmembrane region" description="Helical" evidence="8">
    <location>
        <begin position="489"/>
        <end position="507"/>
    </location>
</feature>
<evidence type="ECO:0000256" key="7">
    <source>
        <dbReference type="ARBA" id="ARBA00023136"/>
    </source>
</evidence>
<comment type="subcellular location">
    <subcellularLocation>
        <location evidence="1">Cell membrane</location>
        <topology evidence="1">Multi-pass membrane protein</topology>
    </subcellularLocation>
</comment>
<dbReference type="PANTHER" id="PTHR32024:SF3">
    <property type="entry name" value="TRK SYSTEM POTASSIUM UPTAKE PROTEIN"/>
    <property type="match status" value="1"/>
</dbReference>
<evidence type="ECO:0000313" key="9">
    <source>
        <dbReference type="EMBL" id="QJC27855.1"/>
    </source>
</evidence>
<dbReference type="Proteomes" id="UP000500930">
    <property type="component" value="Chromosome"/>
</dbReference>
<dbReference type="GO" id="GO:0008324">
    <property type="term" value="F:monoatomic cation transmembrane transporter activity"/>
    <property type="evidence" value="ECO:0007669"/>
    <property type="project" value="InterPro"/>
</dbReference>
<evidence type="ECO:0000256" key="4">
    <source>
        <dbReference type="ARBA" id="ARBA00022692"/>
    </source>
</evidence>
<dbReference type="EMBL" id="CP046391">
    <property type="protein sequence ID" value="QJC27855.1"/>
    <property type="molecule type" value="Genomic_DNA"/>
</dbReference>
<evidence type="ECO:0000256" key="2">
    <source>
        <dbReference type="ARBA" id="ARBA00022448"/>
    </source>
</evidence>
<dbReference type="Pfam" id="PF02386">
    <property type="entry name" value="TrkH"/>
    <property type="match status" value="1"/>
</dbReference>
<feature type="transmembrane region" description="Helical" evidence="8">
    <location>
        <begin position="349"/>
        <end position="374"/>
    </location>
</feature>
<accession>A0A858PZ29</accession>
<keyword evidence="7 8" id="KW-0472">Membrane</keyword>
<feature type="transmembrane region" description="Helical" evidence="8">
    <location>
        <begin position="198"/>
        <end position="224"/>
    </location>
</feature>
<feature type="transmembrane region" description="Helical" evidence="8">
    <location>
        <begin position="414"/>
        <end position="433"/>
    </location>
</feature>
<name>A0A858PZ29_9RICK</name>
<protein>
    <submittedName>
        <fullName evidence="9">TrkH family potassium uptake protein</fullName>
    </submittedName>
</protein>
<feature type="transmembrane region" description="Helical" evidence="8">
    <location>
        <begin position="30"/>
        <end position="52"/>
    </location>
</feature>
<dbReference type="GO" id="GO:0005886">
    <property type="term" value="C:plasma membrane"/>
    <property type="evidence" value="ECO:0007669"/>
    <property type="project" value="UniProtKB-SubCell"/>
</dbReference>
<feature type="transmembrane region" description="Helical" evidence="8">
    <location>
        <begin position="96"/>
        <end position="117"/>
    </location>
</feature>
<evidence type="ECO:0000256" key="1">
    <source>
        <dbReference type="ARBA" id="ARBA00004651"/>
    </source>
</evidence>
<evidence type="ECO:0000256" key="3">
    <source>
        <dbReference type="ARBA" id="ARBA00022475"/>
    </source>
</evidence>
<evidence type="ECO:0000256" key="5">
    <source>
        <dbReference type="ARBA" id="ARBA00022989"/>
    </source>
</evidence>
<keyword evidence="4 8" id="KW-0812">Transmembrane</keyword>
<dbReference type="KEGG" id="aplt:ANPL_04041"/>
<feature type="transmembrane region" description="Helical" evidence="8">
    <location>
        <begin position="64"/>
        <end position="84"/>
    </location>
</feature>
<feature type="transmembrane region" description="Helical" evidence="8">
    <location>
        <begin position="294"/>
        <end position="313"/>
    </location>
</feature>
<sequence length="517" mass="55901">MPSVEAMLSTTHGIYGLRLILLMKKSKHDFGWRAAVFFVGMFSVMLAVFLLVPLSVNLIDGHDWKSFAVADLLSLTVGLGCLVGGKKPRSFQGNDAIYLTCIVWIVLGFLSAVPFFLSSTARLGLMDAVFESMSGLTTTGATVMSELYKKSPGILLWRAMLNAMGGLGVITIGIFLLPGMRMVGLKGIYSPEAVGRKFRFGIFKTVACIVGVYLSLMVLCMLSYRVAGMSTFDAICHAFTTVSTGGFSNYDDSIKHFNNIKIEIIAMVFMLAASCPLVAYLQVLLDGKFHSSQYLSYLAVIVLSVIISTISLYSGNTAGLTVWEALRYAAFTIISLSTSTGYSNADYSGWIFISVFGVVLTICGGCSGSTNSGLKIHRLHRLFRFVFEYIRGVMSGAELVSPRNDGKRAEHQEAFVVFVFMSGILCVTCAFIALGGYDFAAVVTSVTAILSNTGIGVGEIVGPAGNFAGFSAGAKVVFCIIMLLGRLEIIPVLIFFYTVLRIGICYGRRIFKVQENA</sequence>
<proteinExistence type="predicted"/>
<keyword evidence="2" id="KW-0813">Transport</keyword>
<keyword evidence="10" id="KW-1185">Reference proteome</keyword>
<reference evidence="9 10" key="1">
    <citation type="journal article" date="2020" name="Pathogens">
        <title>First Whole Genome Sequence of Anaplasma platys, an Obligate Intracellular Rickettsial Pathogen of Dogs.</title>
        <authorList>
            <person name="Llanes A."/>
            <person name="Rajeev S."/>
        </authorList>
    </citation>
    <scope>NUCLEOTIDE SEQUENCE [LARGE SCALE GENOMIC DNA]</scope>
    <source>
        <strain evidence="9 10">S3</strain>
    </source>
</reference>
<feature type="transmembrane region" description="Helical" evidence="8">
    <location>
        <begin position="262"/>
        <end position="282"/>
    </location>
</feature>
<gene>
    <name evidence="9" type="ORF">ANPL_04041</name>
</gene>
<keyword evidence="3" id="KW-1003">Cell membrane</keyword>
<dbReference type="GO" id="GO:0030001">
    <property type="term" value="P:metal ion transport"/>
    <property type="evidence" value="ECO:0007669"/>
    <property type="project" value="UniProtKB-ARBA"/>
</dbReference>
<dbReference type="InterPro" id="IPR003445">
    <property type="entry name" value="Cat_transpt"/>
</dbReference>